<protein>
    <submittedName>
        <fullName evidence="2">Type I restriction enzyme M protein</fullName>
    </submittedName>
</protein>
<evidence type="ECO:0000313" key="3">
    <source>
        <dbReference type="Proteomes" id="UP000245839"/>
    </source>
</evidence>
<sequence>MAREVLPHVPDAWVDFDKTKVGYEIPINRHFYVYKPPRPLDEIEADITGLEGEIAGLLEGLVK</sequence>
<reference evidence="1 3" key="2">
    <citation type="submission" date="2018-03" db="EMBL/GenBank/DDBJ databases">
        <title>Genomic Encyclopedia of Archaeal and Bacterial Type Strains, Phase II (KMG-II): from individual species to whole genera.</title>
        <authorList>
            <person name="Goeker M."/>
        </authorList>
    </citation>
    <scope>NUCLEOTIDE SEQUENCE [LARGE SCALE GENOMIC DNA]</scope>
    <source>
        <strain evidence="1 3">DSM 25227</strain>
    </source>
</reference>
<keyword evidence="3" id="KW-1185">Reference proteome</keyword>
<gene>
    <name evidence="1" type="ORF">BCF38_11342</name>
    <name evidence="2" type="ORF">SAMN05421539_11342</name>
</gene>
<reference evidence="2 4" key="1">
    <citation type="submission" date="2016-10" db="EMBL/GenBank/DDBJ databases">
        <authorList>
            <person name="Cai Z."/>
        </authorList>
    </citation>
    <scope>NUCLEOTIDE SEQUENCE [LARGE SCALE GENOMIC DNA]</scope>
    <source>
        <strain evidence="2 4">DSM 25227</strain>
    </source>
</reference>
<dbReference type="EMBL" id="UETC01000013">
    <property type="protein sequence ID" value="SSA50324.1"/>
    <property type="molecule type" value="Genomic_DNA"/>
</dbReference>
<dbReference type="AlphaFoldDB" id="A0A2Y9B1E5"/>
<evidence type="ECO:0000313" key="2">
    <source>
        <dbReference type="EMBL" id="SSA50324.1"/>
    </source>
</evidence>
<evidence type="ECO:0000313" key="1">
    <source>
        <dbReference type="EMBL" id="PWJ13811.1"/>
    </source>
</evidence>
<organism evidence="2 4">
    <name type="scientific">Jannaschia seohaensis</name>
    <dbReference type="NCBI Taxonomy" id="475081"/>
    <lineage>
        <taxon>Bacteria</taxon>
        <taxon>Pseudomonadati</taxon>
        <taxon>Pseudomonadota</taxon>
        <taxon>Alphaproteobacteria</taxon>
        <taxon>Rhodobacterales</taxon>
        <taxon>Roseobacteraceae</taxon>
        <taxon>Jannaschia</taxon>
    </lineage>
</organism>
<dbReference type="EMBL" id="QGDJ01000013">
    <property type="protein sequence ID" value="PWJ13811.1"/>
    <property type="molecule type" value="Genomic_DNA"/>
</dbReference>
<dbReference type="Proteomes" id="UP000251571">
    <property type="component" value="Unassembled WGS sequence"/>
</dbReference>
<accession>A0A2Y9B1E5</accession>
<dbReference type="Proteomes" id="UP000245839">
    <property type="component" value="Unassembled WGS sequence"/>
</dbReference>
<name>A0A2Y9B1E5_9RHOB</name>
<proteinExistence type="predicted"/>
<evidence type="ECO:0000313" key="4">
    <source>
        <dbReference type="Proteomes" id="UP000251571"/>
    </source>
</evidence>